<sequence>MVDLTGTWKGDDDSTTYIQQIAMGSSAKMLQWYSIKDSVFSNIFVGTFLTDVSSIQGNWVDAPPNGLGNQGTLELSYNPGEDIIFADAASENYGTTTWTRIG</sequence>
<dbReference type="RefSeq" id="WP_191140537.1">
    <property type="nucleotide sequence ID" value="NZ_JACXAG020000006.1"/>
</dbReference>
<comment type="caution">
    <text evidence="1">The sequence shown here is derived from an EMBL/GenBank/DDBJ whole genome shotgun (WGS) entry which is preliminary data.</text>
</comment>
<dbReference type="AlphaFoldDB" id="A0A926RUJ2"/>
<name>A0A926RUJ2_9BACL</name>
<keyword evidence="2" id="KW-1185">Reference proteome</keyword>
<dbReference type="Proteomes" id="UP000661691">
    <property type="component" value="Unassembled WGS sequence"/>
</dbReference>
<gene>
    <name evidence="1" type="ORF">IC620_09725</name>
</gene>
<organism evidence="1 2">
    <name type="scientific">Polycladospora coralii</name>
    <dbReference type="NCBI Taxonomy" id="2771432"/>
    <lineage>
        <taxon>Bacteria</taxon>
        <taxon>Bacillati</taxon>
        <taxon>Bacillota</taxon>
        <taxon>Bacilli</taxon>
        <taxon>Bacillales</taxon>
        <taxon>Thermoactinomycetaceae</taxon>
        <taxon>Polycladospora</taxon>
    </lineage>
</organism>
<dbReference type="EMBL" id="JACXAH010000012">
    <property type="protein sequence ID" value="MBD1372632.1"/>
    <property type="molecule type" value="Genomic_DNA"/>
</dbReference>
<accession>A0A926RUJ2</accession>
<protein>
    <submittedName>
        <fullName evidence="1">Uncharacterized protein</fullName>
    </submittedName>
</protein>
<reference evidence="1" key="1">
    <citation type="submission" date="2020-09" db="EMBL/GenBank/DDBJ databases">
        <title>A novel bacterium of genus Hazenella, isolated from South China Sea.</title>
        <authorList>
            <person name="Huang H."/>
            <person name="Mo K."/>
            <person name="Hu Y."/>
        </authorList>
    </citation>
    <scope>NUCLEOTIDE SEQUENCE</scope>
    <source>
        <strain evidence="1">IB182357</strain>
    </source>
</reference>
<proteinExistence type="predicted"/>
<evidence type="ECO:0000313" key="2">
    <source>
        <dbReference type="Proteomes" id="UP000661691"/>
    </source>
</evidence>
<evidence type="ECO:0000313" key="1">
    <source>
        <dbReference type="EMBL" id="MBD1372632.1"/>
    </source>
</evidence>